<dbReference type="RefSeq" id="WP_311701318.1">
    <property type="nucleotide sequence ID" value="NZ_JAVREY010000140.1"/>
</dbReference>
<evidence type="ECO:0000313" key="1">
    <source>
        <dbReference type="EMBL" id="MDT0469901.1"/>
    </source>
</evidence>
<organism evidence="1 2">
    <name type="scientific">Streptomyces gibsoniae</name>
    <dbReference type="NCBI Taxonomy" id="3075529"/>
    <lineage>
        <taxon>Bacteria</taxon>
        <taxon>Bacillati</taxon>
        <taxon>Actinomycetota</taxon>
        <taxon>Actinomycetes</taxon>
        <taxon>Kitasatosporales</taxon>
        <taxon>Streptomycetaceae</taxon>
        <taxon>Streptomyces</taxon>
    </lineage>
</organism>
<evidence type="ECO:0000313" key="2">
    <source>
        <dbReference type="Proteomes" id="UP001183809"/>
    </source>
</evidence>
<reference evidence="2" key="1">
    <citation type="submission" date="2023-07" db="EMBL/GenBank/DDBJ databases">
        <title>30 novel species of actinomycetes from the DSMZ collection.</title>
        <authorList>
            <person name="Nouioui I."/>
        </authorList>
    </citation>
    <scope>NUCLEOTIDE SEQUENCE [LARGE SCALE GENOMIC DNA]</scope>
    <source>
        <strain evidence="2">DSM 41699</strain>
    </source>
</reference>
<sequence>MPAYVRLARSTHLMLEHRRAVRTTPDRRENHRDMMGQSHAVSTALCPPGHGFHAWGTIVAMAALGTAAIAKFIPAAPGWLPYVVGLGCLAHLLGDSITKQGAPWLWPLKTRYEIVLIKSSGNKLETEMLTPLMGAGTTALLWLTVLAPHPLR</sequence>
<dbReference type="Pfam" id="PF04307">
    <property type="entry name" value="YdjM"/>
    <property type="match status" value="1"/>
</dbReference>
<dbReference type="Proteomes" id="UP001183809">
    <property type="component" value="Unassembled WGS sequence"/>
</dbReference>
<proteinExistence type="predicted"/>
<name>A0ABU2U9K4_9ACTN</name>
<protein>
    <submittedName>
        <fullName evidence="1">Metal-dependent hydrolase</fullName>
    </submittedName>
</protein>
<keyword evidence="1" id="KW-0378">Hydrolase</keyword>
<dbReference type="GO" id="GO:0016787">
    <property type="term" value="F:hydrolase activity"/>
    <property type="evidence" value="ECO:0007669"/>
    <property type="project" value="UniProtKB-KW"/>
</dbReference>
<accession>A0ABU2U9K4</accession>
<gene>
    <name evidence="1" type="ORF">RM764_44440</name>
</gene>
<keyword evidence="2" id="KW-1185">Reference proteome</keyword>
<comment type="caution">
    <text evidence="1">The sequence shown here is derived from an EMBL/GenBank/DDBJ whole genome shotgun (WGS) entry which is preliminary data.</text>
</comment>
<dbReference type="InterPro" id="IPR007404">
    <property type="entry name" value="YdjM-like"/>
</dbReference>
<dbReference type="EMBL" id="JAVREY010000140">
    <property type="protein sequence ID" value="MDT0469901.1"/>
    <property type="molecule type" value="Genomic_DNA"/>
</dbReference>